<keyword evidence="9 15" id="KW-0067">ATP-binding</keyword>
<dbReference type="GO" id="GO:0000287">
    <property type="term" value="F:magnesium ion binding"/>
    <property type="evidence" value="ECO:0007669"/>
    <property type="project" value="UniProtKB-UniRule"/>
</dbReference>
<dbReference type="HAMAP" id="MF_00283">
    <property type="entry name" value="Phe_tRNA_synth_beta1"/>
    <property type="match status" value="1"/>
</dbReference>
<keyword evidence="7 15" id="KW-0479">Metal-binding</keyword>
<keyword evidence="12 15" id="KW-0648">Protein biosynthesis</keyword>
<keyword evidence="5 16" id="KW-0820">tRNA-binding</keyword>
<dbReference type="InterPro" id="IPR004532">
    <property type="entry name" value="Phe-tRNA-ligase_IIc_bsu_bact"/>
</dbReference>
<feature type="binding site" evidence="15">
    <location>
        <position position="510"/>
    </location>
    <ligand>
        <name>Mg(2+)</name>
        <dbReference type="ChEBI" id="CHEBI:18420"/>
        <note>shared with alpha subunit</note>
    </ligand>
</feature>
<evidence type="ECO:0000313" key="21">
    <source>
        <dbReference type="Proteomes" id="UP000037387"/>
    </source>
</evidence>
<dbReference type="SUPFAM" id="SSF55681">
    <property type="entry name" value="Class II aaRS and biotin synthetases"/>
    <property type="match status" value="1"/>
</dbReference>
<accession>A0A0M0F2U0</accession>
<evidence type="ECO:0000313" key="20">
    <source>
        <dbReference type="EMBL" id="KON71905.1"/>
    </source>
</evidence>
<dbReference type="InterPro" id="IPR036690">
    <property type="entry name" value="Fdx_antiC-bd_sf"/>
</dbReference>
<evidence type="ECO:0000259" key="18">
    <source>
        <dbReference type="PROSITE" id="PS51447"/>
    </source>
</evidence>
<evidence type="ECO:0000256" key="5">
    <source>
        <dbReference type="ARBA" id="ARBA00022555"/>
    </source>
</evidence>
<dbReference type="InterPro" id="IPR002547">
    <property type="entry name" value="tRNA-bd_dom"/>
</dbReference>
<keyword evidence="21" id="KW-1185">Reference proteome</keyword>
<dbReference type="CDD" id="cd00769">
    <property type="entry name" value="PheRS_beta_core"/>
    <property type="match status" value="1"/>
</dbReference>
<dbReference type="GO" id="GO:0009328">
    <property type="term" value="C:phenylalanine-tRNA ligase complex"/>
    <property type="evidence" value="ECO:0007669"/>
    <property type="project" value="TreeGrafter"/>
</dbReference>
<dbReference type="InterPro" id="IPR005121">
    <property type="entry name" value="Fdx_antiC-bd"/>
</dbReference>
<comment type="catalytic activity">
    <reaction evidence="14 15">
        <text>tRNA(Phe) + L-phenylalanine + ATP = L-phenylalanyl-tRNA(Phe) + AMP + diphosphate + H(+)</text>
        <dbReference type="Rhea" id="RHEA:19413"/>
        <dbReference type="Rhea" id="RHEA-COMP:9668"/>
        <dbReference type="Rhea" id="RHEA-COMP:9699"/>
        <dbReference type="ChEBI" id="CHEBI:15378"/>
        <dbReference type="ChEBI" id="CHEBI:30616"/>
        <dbReference type="ChEBI" id="CHEBI:33019"/>
        <dbReference type="ChEBI" id="CHEBI:58095"/>
        <dbReference type="ChEBI" id="CHEBI:78442"/>
        <dbReference type="ChEBI" id="CHEBI:78531"/>
        <dbReference type="ChEBI" id="CHEBI:456215"/>
        <dbReference type="EC" id="6.1.1.20"/>
    </reaction>
</comment>
<dbReference type="SUPFAM" id="SSF50249">
    <property type="entry name" value="Nucleic acid-binding proteins"/>
    <property type="match status" value="1"/>
</dbReference>
<dbReference type="Pfam" id="PF01588">
    <property type="entry name" value="tRNA_bind"/>
    <property type="match status" value="1"/>
</dbReference>
<dbReference type="EMBL" id="ATNL01000014">
    <property type="protein sequence ID" value="KON71905.1"/>
    <property type="molecule type" value="Genomic_DNA"/>
</dbReference>
<evidence type="ECO:0000256" key="8">
    <source>
        <dbReference type="ARBA" id="ARBA00022741"/>
    </source>
</evidence>
<evidence type="ECO:0000256" key="12">
    <source>
        <dbReference type="ARBA" id="ARBA00022917"/>
    </source>
</evidence>
<dbReference type="PANTHER" id="PTHR10947:SF0">
    <property type="entry name" value="PHENYLALANINE--TRNA LIGASE BETA SUBUNIT"/>
    <property type="match status" value="1"/>
</dbReference>
<dbReference type="InterPro" id="IPR005147">
    <property type="entry name" value="tRNA_synthase_B5-dom"/>
</dbReference>
<dbReference type="InterPro" id="IPR005146">
    <property type="entry name" value="B3/B4_tRNA-bd"/>
</dbReference>
<dbReference type="Gene3D" id="2.40.50.140">
    <property type="entry name" value="Nucleic acid-binding proteins"/>
    <property type="match status" value="1"/>
</dbReference>
<evidence type="ECO:0000256" key="10">
    <source>
        <dbReference type="ARBA" id="ARBA00022842"/>
    </source>
</evidence>
<dbReference type="InterPro" id="IPR045864">
    <property type="entry name" value="aa-tRNA-synth_II/BPL/LPL"/>
</dbReference>
<dbReference type="RefSeq" id="WP_053371666.1">
    <property type="nucleotide sequence ID" value="NZ_KQ435295.1"/>
</dbReference>
<dbReference type="Gene3D" id="3.30.70.380">
    <property type="entry name" value="Ferrodoxin-fold anticodon-binding domain"/>
    <property type="match status" value="1"/>
</dbReference>
<evidence type="ECO:0000256" key="7">
    <source>
        <dbReference type="ARBA" id="ARBA00022723"/>
    </source>
</evidence>
<sequence>MPYVAIDWLGDHVELPAGLTAERLAADLVRVGLEEEAIHGAAVTGPLVVGRVLEVTPEPQKNGKTINWCLVDVGPEHNAAEITGVDPADVPAGGARGIVCGAHNFAPGDLVVVALPGSVLPGPFPIASRKTYGHVSDGMICSQRELGLGEDHDGIIVLPRLGYAAEDLTPGQDAVALLGLGDEVLEINVTPDRGYAFSYRGVAREFSHSTGARFTDPGLPGSLPTPPPAATPDGFPVEVDDAAPVHGVVGCDRFVTRVVRGIDPAAPTPAWMQRRLTASGMRPISLAVDVTNYVMLDLGQPLHAYDLEQVAAPIVVRRAAAGERLTTLDDVDRALDPEDLLITDSPDGARASRVLGLAGVMGGASSEVGPTTTAVLVEAAHFDPVTVARTSRRHKLSSEAAKRFERGVDPLLPAVAAQRVVDLLVELGGGTADPAVGDLDRVAAPAAIRLPVGEAERLVGVPYTLEQVVGTLGAIGCTVDADGAEATGVLVVTPPSWRPDLTEPAELVEEVARLVGYDEIPSLLPAAPGGRGLTREQRVRRSVARALAEDGFVETLSYPFVGTAELDALRLPADDARRRALRLLNPLADDRPLMRTDLLSTLLETTRRNVGRGLGDVALFEIGLVTHPRPDAPAAPALPGGVRPSDEELAAIDAALPSQPRHVAGVLVGRRERAGWWGPGRAADWTDALAAARRVAERAGLRGDADVTVVADTARAPFHPGRCARLELADGTAVGHAGELHPKVVENLGLPARAVAFEVDLTALVERSSDAPVQATPVSGFPAAKEDLAFVVDADVTAQALRDAIVDGAGDLLEEVALFDVFTGEQVGAGRKSLAFSLRLRAADRTLTADDVARVREGAVSVARERVGAELRA</sequence>
<dbReference type="PROSITE" id="PS51447">
    <property type="entry name" value="FDX_ACB"/>
    <property type="match status" value="1"/>
</dbReference>
<dbReference type="GO" id="GO:0006432">
    <property type="term" value="P:phenylalanyl-tRNA aminoacylation"/>
    <property type="evidence" value="ECO:0007669"/>
    <property type="project" value="UniProtKB-UniRule"/>
</dbReference>
<feature type="domain" description="B5" evidence="19">
    <location>
        <begin position="443"/>
        <end position="522"/>
    </location>
</feature>
<dbReference type="PROSITE" id="PS51483">
    <property type="entry name" value="B5"/>
    <property type="match status" value="1"/>
</dbReference>
<dbReference type="PROSITE" id="PS50886">
    <property type="entry name" value="TRBD"/>
    <property type="match status" value="1"/>
</dbReference>
<feature type="domain" description="FDX-ACB" evidence="18">
    <location>
        <begin position="779"/>
        <end position="872"/>
    </location>
</feature>
<keyword evidence="13 15" id="KW-0030">Aminoacyl-tRNA synthetase</keyword>
<dbReference type="Pfam" id="PF17759">
    <property type="entry name" value="tRNA_synthFbeta"/>
    <property type="match status" value="1"/>
</dbReference>
<dbReference type="FunFam" id="3.30.930.10:FF:000130">
    <property type="entry name" value="Phenylalanine--tRNA ligase beta subunit"/>
    <property type="match status" value="1"/>
</dbReference>
<dbReference type="AlphaFoldDB" id="A0A0M0F2U0"/>
<evidence type="ECO:0000256" key="13">
    <source>
        <dbReference type="ARBA" id="ARBA00023146"/>
    </source>
</evidence>
<dbReference type="InterPro" id="IPR041616">
    <property type="entry name" value="PheRS_beta_core"/>
</dbReference>
<dbReference type="FunFam" id="3.30.70.380:FF:000001">
    <property type="entry name" value="Phenylalanine--tRNA ligase beta subunit"/>
    <property type="match status" value="1"/>
</dbReference>
<dbReference type="PATRIC" id="fig|1350482.3.peg.3974"/>
<evidence type="ECO:0000256" key="14">
    <source>
        <dbReference type="ARBA" id="ARBA00049255"/>
    </source>
</evidence>
<dbReference type="InterPro" id="IPR033714">
    <property type="entry name" value="tRNA_bind_bactPheRS"/>
</dbReference>
<evidence type="ECO:0000256" key="15">
    <source>
        <dbReference type="HAMAP-Rule" id="MF_00283"/>
    </source>
</evidence>
<dbReference type="SMART" id="SM00874">
    <property type="entry name" value="B5"/>
    <property type="match status" value="1"/>
</dbReference>
<comment type="subcellular location">
    <subcellularLocation>
        <location evidence="1 15">Cytoplasm</location>
    </subcellularLocation>
</comment>
<dbReference type="InterPro" id="IPR009061">
    <property type="entry name" value="DNA-bd_dom_put_sf"/>
</dbReference>
<feature type="domain" description="TRNA-binding" evidence="17">
    <location>
        <begin position="41"/>
        <end position="169"/>
    </location>
</feature>
<dbReference type="SMART" id="SM00873">
    <property type="entry name" value="B3_4"/>
    <property type="match status" value="1"/>
</dbReference>
<dbReference type="NCBIfam" id="TIGR00472">
    <property type="entry name" value="pheT_bact"/>
    <property type="match status" value="1"/>
</dbReference>
<dbReference type="InterPro" id="IPR020825">
    <property type="entry name" value="Phe-tRNA_synthase-like_B3/B4"/>
</dbReference>
<reference evidence="20 21" key="1">
    <citation type="journal article" date="2015" name="Sci. Rep.">
        <title>Functional and structural properties of a novel cellulosome-like multienzyme complex: efficient glycoside hydrolysis of water-insoluble 7-xylosyl-10-deacetylpaclitaxel.</title>
        <authorList>
            <person name="Dou T.Y."/>
            <person name="Luan H.W."/>
            <person name="Ge G.B."/>
            <person name="Dong M.M."/>
            <person name="Zou H.F."/>
            <person name="He Y.Q."/>
            <person name="Cui P."/>
            <person name="Wang J.Y."/>
            <person name="Hao D.C."/>
            <person name="Yang S.L."/>
            <person name="Yang L."/>
        </authorList>
    </citation>
    <scope>NUCLEOTIDE SEQUENCE [LARGE SCALE GENOMIC DNA]</scope>
    <source>
        <strain evidence="20 21">F16</strain>
    </source>
</reference>
<evidence type="ECO:0000256" key="1">
    <source>
        <dbReference type="ARBA" id="ARBA00004496"/>
    </source>
</evidence>
<protein>
    <recommendedName>
        <fullName evidence="15">Phenylalanine--tRNA ligase beta subunit</fullName>
        <ecNumber evidence="15">6.1.1.20</ecNumber>
    </recommendedName>
    <alternativeName>
        <fullName evidence="15">Phenylalanyl-tRNA synthetase beta subunit</fullName>
        <shortName evidence="15">PheRS</shortName>
    </alternativeName>
</protein>
<feature type="binding site" evidence="15">
    <location>
        <position position="500"/>
    </location>
    <ligand>
        <name>Mg(2+)</name>
        <dbReference type="ChEBI" id="CHEBI:18420"/>
        <note>shared with alpha subunit</note>
    </ligand>
</feature>
<comment type="cofactor">
    <cofactor evidence="15">
        <name>Mg(2+)</name>
        <dbReference type="ChEBI" id="CHEBI:18420"/>
    </cofactor>
    <text evidence="15">Binds 2 magnesium ions per tetramer.</text>
</comment>
<evidence type="ECO:0000259" key="19">
    <source>
        <dbReference type="PROSITE" id="PS51483"/>
    </source>
</evidence>
<evidence type="ECO:0000259" key="17">
    <source>
        <dbReference type="PROSITE" id="PS50886"/>
    </source>
</evidence>
<dbReference type="Pfam" id="PF03483">
    <property type="entry name" value="B3_4"/>
    <property type="match status" value="1"/>
</dbReference>
<name>A0A0M0F2U0_CELCE</name>
<dbReference type="GO" id="GO:0004826">
    <property type="term" value="F:phenylalanine-tRNA ligase activity"/>
    <property type="evidence" value="ECO:0007669"/>
    <property type="project" value="UniProtKB-UniRule"/>
</dbReference>
<gene>
    <name evidence="15" type="primary">pheT</name>
    <name evidence="20" type="ORF">M768_18155</name>
</gene>
<keyword evidence="11 16" id="KW-0694">RNA-binding</keyword>
<proteinExistence type="inferred from homology"/>
<dbReference type="InterPro" id="IPR012340">
    <property type="entry name" value="NA-bd_OB-fold"/>
</dbReference>
<dbReference type="Pfam" id="PF03484">
    <property type="entry name" value="B5"/>
    <property type="match status" value="1"/>
</dbReference>
<dbReference type="Proteomes" id="UP000037387">
    <property type="component" value="Unassembled WGS sequence"/>
</dbReference>
<dbReference type="CDD" id="cd02796">
    <property type="entry name" value="tRNA_bind_bactPheRS"/>
    <property type="match status" value="1"/>
</dbReference>
<dbReference type="Gene3D" id="3.50.40.10">
    <property type="entry name" value="Phenylalanyl-trna Synthetase, Chain B, domain 3"/>
    <property type="match status" value="1"/>
</dbReference>
<keyword evidence="4 15" id="KW-0963">Cytoplasm</keyword>
<evidence type="ECO:0000256" key="2">
    <source>
        <dbReference type="ARBA" id="ARBA00008653"/>
    </source>
</evidence>
<dbReference type="InterPro" id="IPR045060">
    <property type="entry name" value="Phe-tRNA-ligase_IIc_bsu"/>
</dbReference>
<comment type="similarity">
    <text evidence="2 15">Belongs to the phenylalanyl-tRNA synthetase beta subunit family. Type 1 subfamily.</text>
</comment>
<keyword evidence="10 15" id="KW-0460">Magnesium</keyword>
<dbReference type="Gene3D" id="3.30.56.10">
    <property type="match status" value="2"/>
</dbReference>
<dbReference type="PANTHER" id="PTHR10947">
    <property type="entry name" value="PHENYLALANYL-TRNA SYNTHETASE BETA CHAIN AND LEUCINE-RICH REPEAT-CONTAINING PROTEIN 47"/>
    <property type="match status" value="1"/>
</dbReference>
<keyword evidence="8 15" id="KW-0547">Nucleotide-binding</keyword>
<evidence type="ECO:0000256" key="3">
    <source>
        <dbReference type="ARBA" id="ARBA00011209"/>
    </source>
</evidence>
<evidence type="ECO:0000256" key="4">
    <source>
        <dbReference type="ARBA" id="ARBA00022490"/>
    </source>
</evidence>
<evidence type="ECO:0000256" key="16">
    <source>
        <dbReference type="PROSITE-ProRule" id="PRU00209"/>
    </source>
</evidence>
<dbReference type="EC" id="6.1.1.20" evidence="15"/>
<feature type="binding site" evidence="15">
    <location>
        <position position="509"/>
    </location>
    <ligand>
        <name>Mg(2+)</name>
        <dbReference type="ChEBI" id="CHEBI:18420"/>
        <note>shared with alpha subunit</note>
    </ligand>
</feature>
<evidence type="ECO:0000256" key="9">
    <source>
        <dbReference type="ARBA" id="ARBA00022840"/>
    </source>
</evidence>
<dbReference type="SUPFAM" id="SSF46955">
    <property type="entry name" value="Putative DNA-binding domain"/>
    <property type="match status" value="1"/>
</dbReference>
<evidence type="ECO:0000256" key="11">
    <source>
        <dbReference type="ARBA" id="ARBA00022884"/>
    </source>
</evidence>
<dbReference type="Pfam" id="PF03147">
    <property type="entry name" value="FDX-ACB"/>
    <property type="match status" value="1"/>
</dbReference>
<comment type="subunit">
    <text evidence="3 15">Tetramer of two alpha and two beta subunits.</text>
</comment>
<dbReference type="GO" id="GO:0000049">
    <property type="term" value="F:tRNA binding"/>
    <property type="evidence" value="ECO:0007669"/>
    <property type="project" value="UniProtKB-UniRule"/>
</dbReference>
<keyword evidence="6 15" id="KW-0436">Ligase</keyword>
<dbReference type="Gene3D" id="3.30.930.10">
    <property type="entry name" value="Bira Bifunctional Protein, Domain 2"/>
    <property type="match status" value="1"/>
</dbReference>
<dbReference type="SMART" id="SM00896">
    <property type="entry name" value="FDX-ACB"/>
    <property type="match status" value="1"/>
</dbReference>
<comment type="caution">
    <text evidence="20">The sequence shown here is derived from an EMBL/GenBank/DDBJ whole genome shotgun (WGS) entry which is preliminary data.</text>
</comment>
<dbReference type="SUPFAM" id="SSF56037">
    <property type="entry name" value="PheT/TilS domain"/>
    <property type="match status" value="1"/>
</dbReference>
<dbReference type="SUPFAM" id="SSF54991">
    <property type="entry name" value="Anticodon-binding domain of PheRS"/>
    <property type="match status" value="1"/>
</dbReference>
<organism evidence="20 21">
    <name type="scientific">Cellulosimicrobium cellulans F16</name>
    <dbReference type="NCBI Taxonomy" id="1350482"/>
    <lineage>
        <taxon>Bacteria</taxon>
        <taxon>Bacillati</taxon>
        <taxon>Actinomycetota</taxon>
        <taxon>Actinomycetes</taxon>
        <taxon>Micrococcales</taxon>
        <taxon>Promicromonosporaceae</taxon>
        <taxon>Cellulosimicrobium</taxon>
    </lineage>
</organism>
<evidence type="ECO:0000256" key="6">
    <source>
        <dbReference type="ARBA" id="ARBA00022598"/>
    </source>
</evidence>
<comment type="caution">
    <text evidence="15">Lacks conserved residue(s) required for the propagation of feature annotation.</text>
</comment>
<dbReference type="GO" id="GO:0005524">
    <property type="term" value="F:ATP binding"/>
    <property type="evidence" value="ECO:0007669"/>
    <property type="project" value="UniProtKB-UniRule"/>
</dbReference>